<dbReference type="Pfam" id="PF19315">
    <property type="entry name" value="MC_hydratase"/>
    <property type="match status" value="1"/>
</dbReference>
<accession>A0ABT5F621</accession>
<gene>
    <name evidence="1" type="ORF">POL67_49185</name>
</gene>
<dbReference type="SUPFAM" id="SSF54637">
    <property type="entry name" value="Thioesterase/thiol ester dehydrase-isomerase"/>
    <property type="match status" value="2"/>
</dbReference>
<protein>
    <submittedName>
        <fullName evidence="1">MaoC family dehydratase</fullName>
    </submittedName>
</protein>
<evidence type="ECO:0000313" key="2">
    <source>
        <dbReference type="Proteomes" id="UP001221411"/>
    </source>
</evidence>
<dbReference type="CDD" id="cd03451">
    <property type="entry name" value="FkbR2"/>
    <property type="match status" value="2"/>
</dbReference>
<reference evidence="1 2" key="1">
    <citation type="submission" date="2022-11" db="EMBL/GenBank/DDBJ databases">
        <title>Minimal conservation of predation-associated metabolite biosynthetic gene clusters underscores biosynthetic potential of Myxococcota including descriptions for ten novel species: Archangium lansinium sp. nov., Myxococcus landrumus sp. nov., Nannocystis bai.</title>
        <authorList>
            <person name="Ahearne A."/>
            <person name="Stevens C."/>
            <person name="Dowd S."/>
        </authorList>
    </citation>
    <scope>NUCLEOTIDE SEQUENCE [LARGE SCALE GENOMIC DNA]</scope>
    <source>
        <strain evidence="1 2">RJM3</strain>
    </source>
</reference>
<name>A0ABT5F621_9BACT</name>
<organism evidence="1 2">
    <name type="scientific">Polyangium mundeleinium</name>
    <dbReference type="NCBI Taxonomy" id="2995306"/>
    <lineage>
        <taxon>Bacteria</taxon>
        <taxon>Pseudomonadati</taxon>
        <taxon>Myxococcota</taxon>
        <taxon>Polyangia</taxon>
        <taxon>Polyangiales</taxon>
        <taxon>Polyangiaceae</taxon>
        <taxon>Polyangium</taxon>
    </lineage>
</organism>
<proteinExistence type="predicted"/>
<dbReference type="InterPro" id="IPR052342">
    <property type="entry name" value="MCH/BMMD"/>
</dbReference>
<dbReference type="EMBL" id="JAQNDO010000001">
    <property type="protein sequence ID" value="MDC0749401.1"/>
    <property type="molecule type" value="Genomic_DNA"/>
</dbReference>
<dbReference type="Proteomes" id="UP001221411">
    <property type="component" value="Unassembled WGS sequence"/>
</dbReference>
<dbReference type="RefSeq" id="WP_271929205.1">
    <property type="nucleotide sequence ID" value="NZ_JAQNDO010000001.1"/>
</dbReference>
<comment type="caution">
    <text evidence="1">The sequence shown here is derived from an EMBL/GenBank/DDBJ whole genome shotgun (WGS) entry which is preliminary data.</text>
</comment>
<dbReference type="InterPro" id="IPR048274">
    <property type="entry name" value="MC_hydratase"/>
</dbReference>
<keyword evidence="2" id="KW-1185">Reference proteome</keyword>
<dbReference type="InterPro" id="IPR029069">
    <property type="entry name" value="HotDog_dom_sf"/>
</dbReference>
<evidence type="ECO:0000313" key="1">
    <source>
        <dbReference type="EMBL" id="MDC0749401.1"/>
    </source>
</evidence>
<dbReference type="Gene3D" id="3.10.129.10">
    <property type="entry name" value="Hotdog Thioesterase"/>
    <property type="match status" value="1"/>
</dbReference>
<sequence>MLAPSVHGAPISRMLHTIRYGRLFDDFVPGSIYAHPWEVTVDEGMLAFFAASFQDAIPTYASRRAARELGLRDRPVHPLLLLNLGLSFSVHDVSEQAIAHVAYMDVRFPNACYPGDTVVAASRVIGTRPVSTGDKGVVHVRTEVSNQDGEVVCSFERKVLVRVGKVAGRAAIAPQSPVDERAALSPKSCAPAALLGDLQAPRRAVFPTFWDDFEVGDVYAHEGGRTVSEAEHMQLTTLFRNSHPMHVDERYCQKSSFAKTRVVFGGLVLAWVLSLSSRDTAGNAVWDLGLDDGAHPSGVLAGDTLYAASSVVAKEERGRDAGVVVLRVIGLKNTPARILLERGADLFSPELGKTAGRVPEKAVEITRTLLVRRRT</sequence>
<dbReference type="PANTHER" id="PTHR43664:SF1">
    <property type="entry name" value="BETA-METHYLMALYL-COA DEHYDRATASE"/>
    <property type="match status" value="1"/>
</dbReference>
<dbReference type="PANTHER" id="PTHR43664">
    <property type="entry name" value="MONOAMINE OXIDASE-RELATED"/>
    <property type="match status" value="1"/>
</dbReference>